<feature type="domain" description="OTU" evidence="10">
    <location>
        <begin position="79"/>
        <end position="296"/>
    </location>
</feature>
<dbReference type="SUPFAM" id="SSF54001">
    <property type="entry name" value="Cysteine proteinases"/>
    <property type="match status" value="1"/>
</dbReference>
<keyword evidence="11" id="KW-1185">Reference proteome</keyword>
<evidence type="ECO:0000313" key="13">
    <source>
        <dbReference type="RefSeq" id="XP_027185950.1"/>
    </source>
</evidence>
<dbReference type="PIRSF" id="PIRSF013503">
    <property type="entry name" value="Ubiquitin_thioesterase_Otubain"/>
    <property type="match status" value="1"/>
</dbReference>
<dbReference type="PANTHER" id="PTHR12931:SF15">
    <property type="entry name" value="UBIQUITIN THIOESTERASE OTUBAIN-LIKE"/>
    <property type="match status" value="1"/>
</dbReference>
<dbReference type="AlphaFoldDB" id="A0A1S2X9K8"/>
<feature type="site" description="Interacts with free ubiquitin" evidence="9">
    <location>
        <position position="285"/>
    </location>
</feature>
<evidence type="ECO:0000256" key="5">
    <source>
        <dbReference type="ARBA" id="ARBA00022801"/>
    </source>
</evidence>
<dbReference type="PANTHER" id="PTHR12931">
    <property type="entry name" value="UBIQUITIN THIOLESTERASE PROTEIN OTUB"/>
    <property type="match status" value="1"/>
</dbReference>
<feature type="active site" evidence="8">
    <location>
        <position position="289"/>
    </location>
</feature>
<evidence type="ECO:0000256" key="3">
    <source>
        <dbReference type="ARBA" id="ARBA00022670"/>
    </source>
</evidence>
<dbReference type="RefSeq" id="XP_073220487.1">
    <property type="nucleotide sequence ID" value="XM_073364386.1"/>
</dbReference>
<accession>A0A1S2X9K8</accession>
<sequence length="298" mass="33653">MGDKEKEPVLEDDAMGSCSAWGNFEDDDVMQQQCSIQDDEAKKFPYVGDKEPLSSLAAEYQSGSPILLEKIKVLDEQYAAIRRTRGDGNCFFRGFMFSYLEHILESQDNAEIDRVKANVERSRKALQTLGYAELTFEDFFTLFLEQLEDVIQGKETSISHEELVLRSRDQSVSDYVVMFFRFVTSAEIQKRSEFFEPFIMGLTNTTVEQFCKSAVEPMGEESDHVHITSLSDALGIPIRVVYLDRSSCDTGGVSVNHHDFIPVATDLPNASGSTEKNNPFITLLYRPGHYDILYPKGG</sequence>
<reference evidence="11" key="1">
    <citation type="journal article" date="2013" name="Nat. Biotechnol.">
        <title>Draft genome sequence of chickpea (Cicer arietinum) provides a resource for trait improvement.</title>
        <authorList>
            <person name="Varshney R.K."/>
            <person name="Song C."/>
            <person name="Saxena R.K."/>
            <person name="Azam S."/>
            <person name="Yu S."/>
            <person name="Sharpe A.G."/>
            <person name="Cannon S."/>
            <person name="Baek J."/>
            <person name="Rosen B.D."/>
            <person name="Tar'an B."/>
            <person name="Millan T."/>
            <person name="Zhang X."/>
            <person name="Ramsay L.D."/>
            <person name="Iwata A."/>
            <person name="Wang Y."/>
            <person name="Nelson W."/>
            <person name="Farmer A.D."/>
            <person name="Gaur P.M."/>
            <person name="Soderlund C."/>
            <person name="Penmetsa R.V."/>
            <person name="Xu C."/>
            <person name="Bharti A.K."/>
            <person name="He W."/>
            <person name="Winter P."/>
            <person name="Zhao S."/>
            <person name="Hane J.K."/>
            <person name="Carrasquilla-Garcia N."/>
            <person name="Condie J.A."/>
            <person name="Upadhyaya H.D."/>
            <person name="Luo M.C."/>
            <person name="Thudi M."/>
            <person name="Gowda C.L."/>
            <person name="Singh N.P."/>
            <person name="Lichtenzveig J."/>
            <person name="Gali K.K."/>
            <person name="Rubio J."/>
            <person name="Nadarajan N."/>
            <person name="Dolezel J."/>
            <person name="Bansal K.C."/>
            <person name="Xu X."/>
            <person name="Edwards D."/>
            <person name="Zhang G."/>
            <person name="Kahl G."/>
            <person name="Gil J."/>
            <person name="Singh K.B."/>
            <person name="Datta S.K."/>
            <person name="Jackson S.A."/>
            <person name="Wang J."/>
            <person name="Cook D.R."/>
        </authorList>
    </citation>
    <scope>NUCLEOTIDE SEQUENCE [LARGE SCALE GENOMIC DNA]</scope>
    <source>
        <strain evidence="11">cv. CDC Frontier</strain>
    </source>
</reference>
<feature type="site" description="Interacts with free ubiquitin" evidence="9">
    <location>
        <position position="290"/>
    </location>
</feature>
<proteinExistence type="inferred from homology"/>
<dbReference type="Pfam" id="PF10275">
    <property type="entry name" value="Peptidase_C65"/>
    <property type="match status" value="1"/>
</dbReference>
<evidence type="ECO:0000313" key="11">
    <source>
        <dbReference type="Proteomes" id="UP000087171"/>
    </source>
</evidence>
<dbReference type="GO" id="GO:0043130">
    <property type="term" value="F:ubiquitin binding"/>
    <property type="evidence" value="ECO:0007669"/>
    <property type="project" value="UniProtKB-UniRule"/>
</dbReference>
<dbReference type="GO" id="GO:0006508">
    <property type="term" value="P:proteolysis"/>
    <property type="evidence" value="ECO:0007669"/>
    <property type="project" value="UniProtKB-KW"/>
</dbReference>
<evidence type="ECO:0000259" key="10">
    <source>
        <dbReference type="PROSITE" id="PS50802"/>
    </source>
</evidence>
<reference evidence="12 13" key="2">
    <citation type="submission" date="2025-04" db="UniProtKB">
        <authorList>
            <consortium name="RefSeq"/>
        </authorList>
    </citation>
    <scope>IDENTIFICATION</scope>
    <source>
        <tissue evidence="12 13">Etiolated seedlings</tissue>
    </source>
</reference>
<dbReference type="RefSeq" id="XP_027185950.1">
    <property type="nucleotide sequence ID" value="XM_027330149.1"/>
</dbReference>
<comment type="catalytic activity">
    <reaction evidence="1 7">
        <text>Thiol-dependent hydrolysis of ester, thioester, amide, peptide and isopeptide bonds formed by the C-terminal Gly of ubiquitin (a 76-residue protein attached to proteins as an intracellular targeting signal).</text>
        <dbReference type="EC" id="3.4.19.12"/>
    </reaction>
</comment>
<dbReference type="GO" id="GO:0004843">
    <property type="term" value="F:cysteine-type deubiquitinase activity"/>
    <property type="evidence" value="ECO:0007669"/>
    <property type="project" value="UniProtKB-UniRule"/>
</dbReference>
<dbReference type="CDD" id="cd22765">
    <property type="entry name" value="AtOTU1-like"/>
    <property type="match status" value="1"/>
</dbReference>
<evidence type="ECO:0000256" key="8">
    <source>
        <dbReference type="PIRSR" id="PIRSR013503-1"/>
    </source>
</evidence>
<evidence type="ECO:0000256" key="1">
    <source>
        <dbReference type="ARBA" id="ARBA00000707"/>
    </source>
</evidence>
<evidence type="ECO:0000256" key="2">
    <source>
        <dbReference type="ARBA" id="ARBA00006579"/>
    </source>
</evidence>
<feature type="active site" description="Nucleophile" evidence="8">
    <location>
        <position position="90"/>
    </location>
</feature>
<dbReference type="Gene3D" id="1.20.1300.20">
    <property type="entry name" value="Peptidase C65 Otubain, subdomain 2"/>
    <property type="match status" value="1"/>
</dbReference>
<keyword evidence="3 7" id="KW-0645">Protease</keyword>
<dbReference type="PaxDb" id="3827-XP_004485686.1"/>
<dbReference type="eggNOG" id="KOG3991">
    <property type="taxonomic scope" value="Eukaryota"/>
</dbReference>
<dbReference type="GeneID" id="101492113"/>
<feature type="site" description="Interacts with free ubiquitin" evidence="9">
    <location>
        <position position="242"/>
    </location>
</feature>
<dbReference type="RefSeq" id="XP_073220489.1">
    <property type="nucleotide sequence ID" value="XM_073364388.1"/>
</dbReference>
<dbReference type="InterPro" id="IPR042467">
    <property type="entry name" value="Peptidase_C65_otubain_sub2"/>
</dbReference>
<gene>
    <name evidence="12 13" type="primary">LOC101492113</name>
</gene>
<dbReference type="InterPro" id="IPR016615">
    <property type="entry name" value="Otubain"/>
</dbReference>
<comment type="similarity">
    <text evidence="2 7">Belongs to the peptidase C65 family.</text>
</comment>
<keyword evidence="4 7" id="KW-0833">Ubl conjugation pathway</keyword>
<evidence type="ECO:0000256" key="9">
    <source>
        <dbReference type="PIRSR" id="PIRSR013503-2"/>
    </source>
</evidence>
<evidence type="ECO:0000313" key="12">
    <source>
        <dbReference type="RefSeq" id="XP_004485686.1"/>
    </source>
</evidence>
<dbReference type="EC" id="3.4.19.12" evidence="7"/>
<dbReference type="RefSeq" id="XP_004485686.1">
    <property type="nucleotide sequence ID" value="XM_004485629.3"/>
</dbReference>
<dbReference type="InterPro" id="IPR042468">
    <property type="entry name" value="Peptidase_C65_otubain_sub1"/>
</dbReference>
<dbReference type="STRING" id="3827.A0A1S2X9K8"/>
<dbReference type="FunFam" id="1.20.1300.20:FF:000001">
    <property type="entry name" value="Ubiquitin thioesterase OTUB1"/>
    <property type="match status" value="1"/>
</dbReference>
<feature type="site" description="Interacts with free ubiquitin" evidence="9">
    <location>
        <position position="244"/>
    </location>
</feature>
<name>A0A1S2X9K8_CICAR</name>
<keyword evidence="5 7" id="KW-0378">Hydrolase</keyword>
<protein>
    <recommendedName>
        <fullName evidence="7">Ubiquitin thioesterase</fullName>
        <ecNumber evidence="7">3.4.19.12</ecNumber>
    </recommendedName>
</protein>
<evidence type="ECO:0000256" key="6">
    <source>
        <dbReference type="ARBA" id="ARBA00022807"/>
    </source>
</evidence>
<dbReference type="PROSITE" id="PS50802">
    <property type="entry name" value="OTU"/>
    <property type="match status" value="1"/>
</dbReference>
<dbReference type="Proteomes" id="UP000087171">
    <property type="component" value="Chromosome Ca1"/>
</dbReference>
<evidence type="ECO:0000256" key="4">
    <source>
        <dbReference type="ARBA" id="ARBA00022786"/>
    </source>
</evidence>
<dbReference type="GO" id="GO:0071108">
    <property type="term" value="P:protein K48-linked deubiquitination"/>
    <property type="evidence" value="ECO:0007669"/>
    <property type="project" value="TreeGrafter"/>
</dbReference>
<feature type="active site" evidence="8">
    <location>
        <position position="87"/>
    </location>
</feature>
<dbReference type="InterPro" id="IPR019400">
    <property type="entry name" value="Peptidase_C65_otubain"/>
</dbReference>
<evidence type="ECO:0000256" key="7">
    <source>
        <dbReference type="PIRNR" id="PIRNR013503"/>
    </source>
</evidence>
<dbReference type="InterPro" id="IPR003323">
    <property type="entry name" value="OTU_dom"/>
</dbReference>
<organism evidence="11 12">
    <name type="scientific">Cicer arietinum</name>
    <name type="common">Chickpea</name>
    <name type="synonym">Garbanzo</name>
    <dbReference type="NCBI Taxonomy" id="3827"/>
    <lineage>
        <taxon>Eukaryota</taxon>
        <taxon>Viridiplantae</taxon>
        <taxon>Streptophyta</taxon>
        <taxon>Embryophyta</taxon>
        <taxon>Tracheophyta</taxon>
        <taxon>Spermatophyta</taxon>
        <taxon>Magnoliopsida</taxon>
        <taxon>eudicotyledons</taxon>
        <taxon>Gunneridae</taxon>
        <taxon>Pentapetalae</taxon>
        <taxon>rosids</taxon>
        <taxon>fabids</taxon>
        <taxon>Fabales</taxon>
        <taxon>Fabaceae</taxon>
        <taxon>Papilionoideae</taxon>
        <taxon>50 kb inversion clade</taxon>
        <taxon>NPAAA clade</taxon>
        <taxon>Hologalegina</taxon>
        <taxon>IRL clade</taxon>
        <taxon>Cicereae</taxon>
        <taxon>Cicer</taxon>
    </lineage>
</organism>
<keyword evidence="6 7" id="KW-0788">Thiol protease</keyword>
<dbReference type="OrthoDB" id="18915at2759"/>
<dbReference type="GO" id="GO:0005634">
    <property type="term" value="C:nucleus"/>
    <property type="evidence" value="ECO:0007669"/>
    <property type="project" value="TreeGrafter"/>
</dbReference>
<dbReference type="Gene3D" id="3.30.200.60">
    <property type="entry name" value="Peptidase C65 Otubain, subdomain 1"/>
    <property type="match status" value="1"/>
</dbReference>
<dbReference type="InterPro" id="IPR038765">
    <property type="entry name" value="Papain-like_cys_pep_sf"/>
</dbReference>